<evidence type="ECO:0000256" key="1">
    <source>
        <dbReference type="SAM" id="MobiDB-lite"/>
    </source>
</evidence>
<evidence type="ECO:0000313" key="2">
    <source>
        <dbReference type="EMBL" id="OAG31800.1"/>
    </source>
</evidence>
<accession>A0A177EKA5</accession>
<name>A0A177EKA5_9MICR</name>
<organism evidence="2 3">
    <name type="scientific">Nematocida displodere</name>
    <dbReference type="NCBI Taxonomy" id="1805483"/>
    <lineage>
        <taxon>Eukaryota</taxon>
        <taxon>Fungi</taxon>
        <taxon>Fungi incertae sedis</taxon>
        <taxon>Microsporidia</taxon>
        <taxon>Nematocida</taxon>
    </lineage>
</organism>
<dbReference type="VEuPathDB" id="MicrosporidiaDB:NEDG_00275"/>
<dbReference type="AlphaFoldDB" id="A0A177EKA5"/>
<protein>
    <recommendedName>
        <fullName evidence="4">Kinetochore protein SPC25</fullName>
    </recommendedName>
</protein>
<dbReference type="EMBL" id="LTDL01000014">
    <property type="protein sequence ID" value="OAG31800.1"/>
    <property type="molecule type" value="Genomic_DNA"/>
</dbReference>
<proteinExistence type="predicted"/>
<evidence type="ECO:0000313" key="3">
    <source>
        <dbReference type="Proteomes" id="UP000185944"/>
    </source>
</evidence>
<reference evidence="2 3" key="1">
    <citation type="submission" date="2016-02" db="EMBL/GenBank/DDBJ databases">
        <title>Discovery of a natural microsporidian pathogen with a broad tissue tropism in Caenorhabditis elegans.</title>
        <authorList>
            <person name="Luallen R.J."/>
            <person name="Reinke A.W."/>
            <person name="Tong L."/>
            <person name="Botts M.R."/>
            <person name="Felix M.-A."/>
            <person name="Troemel E.R."/>
        </authorList>
    </citation>
    <scope>NUCLEOTIDE SEQUENCE [LARGE SCALE GENOMIC DNA]</scope>
    <source>
        <strain evidence="2 3">JUm2807</strain>
    </source>
</reference>
<feature type="compositionally biased region" description="Basic and acidic residues" evidence="1">
    <location>
        <begin position="128"/>
        <end position="138"/>
    </location>
</feature>
<comment type="caution">
    <text evidence="2">The sequence shown here is derived from an EMBL/GenBank/DDBJ whole genome shotgun (WGS) entry which is preliminary data.</text>
</comment>
<dbReference type="RefSeq" id="XP_067545401.1">
    <property type="nucleotide sequence ID" value="XM_067687693.1"/>
</dbReference>
<gene>
    <name evidence="2" type="ORF">NEDG_00275</name>
</gene>
<dbReference type="OrthoDB" id="4056921at2759"/>
<keyword evidence="3" id="KW-1185">Reference proteome</keyword>
<evidence type="ECO:0008006" key="4">
    <source>
        <dbReference type="Google" id="ProtNLM"/>
    </source>
</evidence>
<dbReference type="Proteomes" id="UP000185944">
    <property type="component" value="Unassembled WGS sequence"/>
</dbReference>
<dbReference type="Gene3D" id="3.30.457.50">
    <property type="entry name" value="Chromosome segregation protein Spc25"/>
    <property type="match status" value="1"/>
</dbReference>
<dbReference type="GeneID" id="93646625"/>
<feature type="region of interest" description="Disordered" evidence="1">
    <location>
        <begin position="116"/>
        <end position="138"/>
    </location>
</feature>
<sequence length="227" mass="26222">MLETDALQRVKKVSEEIVEGCKTLSKWTASAAYETQRKYQNEKQQISRKQELLQSTVLQLKEENARLLEERQTLALETENEAAEVQRLREEQISIEQRLAVSKAKAHAMAQQLQTESSELSRLRKRLKKEEERSEKERDEAVKKTAYYKEKLSLEILPLGTGCVNFIFSVNGRPKNFVIEMCDTYVIHQCTLEESEYTDLLSTLKQTQDLFAFIKGMSSLFASTKDS</sequence>